<protein>
    <submittedName>
        <fullName evidence="8">UPF0496 protein</fullName>
    </submittedName>
</protein>
<sequence length="404" mass="45695">MVFCGFFVELMKGKSSSDPNGTKRAKTVRTDMRSKYSADLTSYTSACQEDSNLKSFDSSLHKRTNIVIRSLAARAETQSLSLDSLMEVYGFLLELNQDAVRVIIESREDVWKNKDLKSLVDVYFKSTARTLEFCNTVENCVKRTEISQLLIRLAVKKFETESLDTDLGVGGSKKKKKYAKTLEELNKFKAMGDPFDGEFVNQYESVYEQQVLLLEELRKQKVKLDKKQRNVKAWRRLSNVVFVIAFVSVLVLSVVAASVGAPPVVSAVASGLTAPVDLAGKWCSEMWKEYEKAVKRQRGLVLSMEIRTTVINESMETIRILVENLRIRISLILETVEIAVEREGEEEEVEMRLAMQKIREKIDGFTEKIEQVGESAAKCSKFIALGRLLVLEHIFKLPVVTSVS</sequence>
<evidence type="ECO:0000256" key="7">
    <source>
        <dbReference type="SAM" id="Phobius"/>
    </source>
</evidence>
<dbReference type="PANTHER" id="PTHR31113:SF13">
    <property type="entry name" value="(RAPE) HYPOTHETICAL PROTEIN"/>
    <property type="match status" value="1"/>
</dbReference>
<name>A0A1J3FAP6_NOCCA</name>
<evidence type="ECO:0000256" key="3">
    <source>
        <dbReference type="ARBA" id="ARBA00022692"/>
    </source>
</evidence>
<keyword evidence="5 7" id="KW-0472">Membrane</keyword>
<dbReference type="PANTHER" id="PTHR31113">
    <property type="entry name" value="UPF0496 PROTEIN 3-RELATED"/>
    <property type="match status" value="1"/>
</dbReference>
<comment type="subcellular location">
    <subcellularLocation>
        <location evidence="1">Membrane</location>
        <topology evidence="1">Multi-pass membrane protein</topology>
    </subcellularLocation>
</comment>
<keyword evidence="3 7" id="KW-0812">Transmembrane</keyword>
<evidence type="ECO:0000313" key="8">
    <source>
        <dbReference type="EMBL" id="JAU41179.1"/>
    </source>
</evidence>
<accession>A0A1J3FAP6</accession>
<keyword evidence="6" id="KW-0175">Coiled coil</keyword>
<comment type="similarity">
    <text evidence="2">Belongs to the UPF0496 family.</text>
</comment>
<keyword evidence="4 7" id="KW-1133">Transmembrane helix</keyword>
<reference evidence="8" key="1">
    <citation type="submission" date="2016-07" db="EMBL/GenBank/DDBJ databases">
        <title>De novo transcriptome assembly of four accessions of the metal hyperaccumulator plant Noccaea caerulescens.</title>
        <authorList>
            <person name="Blande D."/>
            <person name="Halimaa P."/>
            <person name="Tervahauta A.I."/>
            <person name="Aarts M.G."/>
            <person name="Karenlampi S.O."/>
        </authorList>
    </citation>
    <scope>NUCLEOTIDE SEQUENCE</scope>
</reference>
<dbReference type="InterPro" id="IPR007749">
    <property type="entry name" value="DUF677"/>
</dbReference>
<dbReference type="AlphaFoldDB" id="A0A1J3FAP6"/>
<feature type="coiled-coil region" evidence="6">
    <location>
        <begin position="200"/>
        <end position="237"/>
    </location>
</feature>
<organism evidence="8">
    <name type="scientific">Noccaea caerulescens</name>
    <name type="common">Alpine penny-cress</name>
    <name type="synonym">Thlaspi caerulescens</name>
    <dbReference type="NCBI Taxonomy" id="107243"/>
    <lineage>
        <taxon>Eukaryota</taxon>
        <taxon>Viridiplantae</taxon>
        <taxon>Streptophyta</taxon>
        <taxon>Embryophyta</taxon>
        <taxon>Tracheophyta</taxon>
        <taxon>Spermatophyta</taxon>
        <taxon>Magnoliopsida</taxon>
        <taxon>eudicotyledons</taxon>
        <taxon>Gunneridae</taxon>
        <taxon>Pentapetalae</taxon>
        <taxon>rosids</taxon>
        <taxon>malvids</taxon>
        <taxon>Brassicales</taxon>
        <taxon>Brassicaceae</taxon>
        <taxon>Coluteocarpeae</taxon>
        <taxon>Noccaea</taxon>
    </lineage>
</organism>
<evidence type="ECO:0000256" key="4">
    <source>
        <dbReference type="ARBA" id="ARBA00022989"/>
    </source>
</evidence>
<dbReference type="Pfam" id="PF05055">
    <property type="entry name" value="DUF677"/>
    <property type="match status" value="1"/>
</dbReference>
<evidence type="ECO:0000256" key="1">
    <source>
        <dbReference type="ARBA" id="ARBA00004141"/>
    </source>
</evidence>
<dbReference type="EMBL" id="GEVK01011653">
    <property type="protein sequence ID" value="JAU41179.1"/>
    <property type="molecule type" value="Transcribed_RNA"/>
</dbReference>
<feature type="transmembrane region" description="Helical" evidence="7">
    <location>
        <begin position="237"/>
        <end position="259"/>
    </location>
</feature>
<evidence type="ECO:0000256" key="5">
    <source>
        <dbReference type="ARBA" id="ARBA00023136"/>
    </source>
</evidence>
<gene>
    <name evidence="8" type="ORF">LC_TR5378_c0_g1_i1_g.18866</name>
</gene>
<evidence type="ECO:0000256" key="2">
    <source>
        <dbReference type="ARBA" id="ARBA00009074"/>
    </source>
</evidence>
<evidence type="ECO:0000256" key="6">
    <source>
        <dbReference type="SAM" id="Coils"/>
    </source>
</evidence>
<dbReference type="GO" id="GO:0016020">
    <property type="term" value="C:membrane"/>
    <property type="evidence" value="ECO:0007669"/>
    <property type="project" value="UniProtKB-SubCell"/>
</dbReference>
<proteinExistence type="inferred from homology"/>